<dbReference type="RefSeq" id="WP_139076169.1">
    <property type="nucleotide sequence ID" value="NZ_VDFU01000006.1"/>
</dbReference>
<feature type="region of interest" description="Disordered" evidence="1">
    <location>
        <begin position="1"/>
        <end position="21"/>
    </location>
</feature>
<evidence type="ECO:0000313" key="4">
    <source>
        <dbReference type="Proteomes" id="UP000305887"/>
    </source>
</evidence>
<evidence type="ECO:0000256" key="1">
    <source>
        <dbReference type="SAM" id="MobiDB-lite"/>
    </source>
</evidence>
<sequence length="376" mass="39678">MTMRPDPPLRQDTLGTSSLPAGLGGNEHPLIDIPFTVYVDGRQYTGAGISLVEAHVVGLADPALENQKRLVRIAFDFGGFAVSLHPEVWIVRDSPQSLVLRFIDPTGEHLPQLRHILNDYISGDITSLGTVIRAGTLTSPKAAGRPTVRRSPWAGLKTVLGTILALVLMLVLLTVAATLVGRRVLLTDLPAPAQIAIAGETLRAVADGQITYLDPEAPQGEVAYAVASTSGETLSIAMPCDCRSVTVGIAEGSTVLAGEPVLRLTQGEPVTIVEANVPRQDLFALQQAGGAEIRLSDGRTVFGQLDSRTSAVDLAPGEDLVPVRLMPEAPLSTDLAGQAVALRIRRDAGNLLAPVAEGWADARAFLTSLWAGARQP</sequence>
<keyword evidence="2" id="KW-1133">Transmembrane helix</keyword>
<keyword evidence="2" id="KW-0472">Membrane</keyword>
<proteinExistence type="predicted"/>
<dbReference type="AlphaFoldDB" id="A0A5C4N2Z3"/>
<organism evidence="3 4">
    <name type="scientific">Rubellimicrobium rubrum</name>
    <dbReference type="NCBI Taxonomy" id="2585369"/>
    <lineage>
        <taxon>Bacteria</taxon>
        <taxon>Pseudomonadati</taxon>
        <taxon>Pseudomonadota</taxon>
        <taxon>Alphaproteobacteria</taxon>
        <taxon>Rhodobacterales</taxon>
        <taxon>Roseobacteraceae</taxon>
        <taxon>Rubellimicrobium</taxon>
    </lineage>
</organism>
<dbReference type="Proteomes" id="UP000305887">
    <property type="component" value="Unassembled WGS sequence"/>
</dbReference>
<protein>
    <recommendedName>
        <fullName evidence="5">HlyD family efflux transporter periplasmic adaptor subunit</fullName>
    </recommendedName>
</protein>
<gene>
    <name evidence="3" type="ORF">FHG66_07715</name>
</gene>
<keyword evidence="2" id="KW-0812">Transmembrane</keyword>
<accession>A0A5C4N2Z3</accession>
<dbReference type="OrthoDB" id="8394711at2"/>
<reference evidence="3 4" key="1">
    <citation type="submission" date="2019-06" db="EMBL/GenBank/DDBJ databases">
        <title>YIM 131921 draft genome.</title>
        <authorList>
            <person name="Jiang L."/>
        </authorList>
    </citation>
    <scope>NUCLEOTIDE SEQUENCE [LARGE SCALE GENOMIC DNA]</scope>
    <source>
        <strain evidence="3 4">YIM 131921</strain>
    </source>
</reference>
<evidence type="ECO:0000256" key="2">
    <source>
        <dbReference type="SAM" id="Phobius"/>
    </source>
</evidence>
<dbReference type="EMBL" id="VDFU01000006">
    <property type="protein sequence ID" value="TNC50848.1"/>
    <property type="molecule type" value="Genomic_DNA"/>
</dbReference>
<name>A0A5C4N2Z3_9RHOB</name>
<keyword evidence="4" id="KW-1185">Reference proteome</keyword>
<evidence type="ECO:0008006" key="5">
    <source>
        <dbReference type="Google" id="ProtNLM"/>
    </source>
</evidence>
<feature type="transmembrane region" description="Helical" evidence="2">
    <location>
        <begin position="159"/>
        <end position="180"/>
    </location>
</feature>
<comment type="caution">
    <text evidence="3">The sequence shown here is derived from an EMBL/GenBank/DDBJ whole genome shotgun (WGS) entry which is preliminary data.</text>
</comment>
<evidence type="ECO:0000313" key="3">
    <source>
        <dbReference type="EMBL" id="TNC50848.1"/>
    </source>
</evidence>